<keyword evidence="1" id="KW-0812">Transmembrane</keyword>
<dbReference type="RefSeq" id="WP_054967018.1">
    <property type="nucleotide sequence ID" value="NZ_FMUN01000001.1"/>
</dbReference>
<reference evidence="3" key="1">
    <citation type="submission" date="2016-10" db="EMBL/GenBank/DDBJ databases">
        <authorList>
            <person name="Varghese N."/>
        </authorList>
    </citation>
    <scope>NUCLEOTIDE SEQUENCE [LARGE SCALE GENOMIC DNA]</scope>
    <source>
        <strain evidence="3">HL 19</strain>
    </source>
</reference>
<feature type="transmembrane region" description="Helical" evidence="1">
    <location>
        <begin position="173"/>
        <end position="202"/>
    </location>
</feature>
<dbReference type="Proteomes" id="UP000183104">
    <property type="component" value="Unassembled WGS sequence"/>
</dbReference>
<proteinExistence type="predicted"/>
<protein>
    <submittedName>
        <fullName evidence="2">Uncharacterized protein</fullName>
    </submittedName>
</protein>
<keyword evidence="3" id="KW-1185">Reference proteome</keyword>
<evidence type="ECO:0000313" key="3">
    <source>
        <dbReference type="Proteomes" id="UP000183104"/>
    </source>
</evidence>
<keyword evidence="1" id="KW-1133">Transmembrane helix</keyword>
<gene>
    <name evidence="2" type="ORF">SAMN05661077_0264</name>
</gene>
<feature type="transmembrane region" description="Helical" evidence="1">
    <location>
        <begin position="97"/>
        <end position="118"/>
    </location>
</feature>
<dbReference type="AlphaFoldDB" id="A0A0P9C7I4"/>
<name>A0A0P9C7I4_9GAMM</name>
<dbReference type="EMBL" id="FMUN01000001">
    <property type="protein sequence ID" value="SCX75750.1"/>
    <property type="molecule type" value="Genomic_DNA"/>
</dbReference>
<dbReference type="STRING" id="381306.AN478_12940"/>
<evidence type="ECO:0000313" key="2">
    <source>
        <dbReference type="EMBL" id="SCX75750.1"/>
    </source>
</evidence>
<sequence length="216" mass="23676">MAEDLGTRVLGRRLRLRRVVGWVRAGEGAPEGGFLLDTGSRHLPVRAPDAVPREGQRLTLVAAYRGGRRAWALWHDPGSGHHGWMDRPLALVRRLGLAWRFGTVADLVVAAVLVWAVAVRSLRFPTLYDGGAALLGEGPVEAVLGAVFGFFHGIDRLLVRLEWMRAYDRVFDYPVWLGAGVVLAYAAVKLGLVGLSLLYAALRLRRSARRLVGAAR</sequence>
<evidence type="ECO:0000256" key="1">
    <source>
        <dbReference type="SAM" id="Phobius"/>
    </source>
</evidence>
<keyword evidence="1" id="KW-0472">Membrane</keyword>
<organism evidence="2 3">
    <name type="scientific">Thiohalorhabdus denitrificans</name>
    <dbReference type="NCBI Taxonomy" id="381306"/>
    <lineage>
        <taxon>Bacteria</taxon>
        <taxon>Pseudomonadati</taxon>
        <taxon>Pseudomonadota</taxon>
        <taxon>Gammaproteobacteria</taxon>
        <taxon>Thiohalorhabdales</taxon>
        <taxon>Thiohalorhabdaceae</taxon>
        <taxon>Thiohalorhabdus</taxon>
    </lineage>
</organism>
<accession>A0A0P9C7I4</accession>